<keyword evidence="1" id="KW-1133">Transmembrane helix</keyword>
<dbReference type="AlphaFoldDB" id="X1Q1T9"/>
<proteinExistence type="predicted"/>
<evidence type="ECO:0000256" key="1">
    <source>
        <dbReference type="SAM" id="Phobius"/>
    </source>
</evidence>
<gene>
    <name evidence="2" type="ORF">S12H4_05111</name>
</gene>
<keyword evidence="1" id="KW-0472">Membrane</keyword>
<feature type="non-terminal residue" evidence="2">
    <location>
        <position position="1"/>
    </location>
</feature>
<comment type="caution">
    <text evidence="2">The sequence shown here is derived from an EMBL/GenBank/DDBJ whole genome shotgun (WGS) entry which is preliminary data.</text>
</comment>
<name>X1Q1T9_9ZZZZ</name>
<protein>
    <submittedName>
        <fullName evidence="2">Uncharacterized protein</fullName>
    </submittedName>
</protein>
<organism evidence="2">
    <name type="scientific">marine sediment metagenome</name>
    <dbReference type="NCBI Taxonomy" id="412755"/>
    <lineage>
        <taxon>unclassified sequences</taxon>
        <taxon>metagenomes</taxon>
        <taxon>ecological metagenomes</taxon>
    </lineage>
</organism>
<feature type="transmembrane region" description="Helical" evidence="1">
    <location>
        <begin position="6"/>
        <end position="26"/>
    </location>
</feature>
<reference evidence="2" key="1">
    <citation type="journal article" date="2014" name="Front. Microbiol.">
        <title>High frequency of phylogenetically diverse reductive dehalogenase-homologous genes in deep subseafloor sedimentary metagenomes.</title>
        <authorList>
            <person name="Kawai M."/>
            <person name="Futagami T."/>
            <person name="Toyoda A."/>
            <person name="Takaki Y."/>
            <person name="Nishi S."/>
            <person name="Hori S."/>
            <person name="Arai W."/>
            <person name="Tsubouchi T."/>
            <person name="Morono Y."/>
            <person name="Uchiyama I."/>
            <person name="Ito T."/>
            <person name="Fujiyama A."/>
            <person name="Inagaki F."/>
            <person name="Takami H."/>
        </authorList>
    </citation>
    <scope>NUCLEOTIDE SEQUENCE</scope>
    <source>
        <strain evidence="2">Expedition CK06-06</strain>
    </source>
</reference>
<dbReference type="EMBL" id="BARW01001654">
    <property type="protein sequence ID" value="GAI62188.1"/>
    <property type="molecule type" value="Genomic_DNA"/>
</dbReference>
<keyword evidence="1" id="KW-0812">Transmembrane</keyword>
<evidence type="ECO:0000313" key="2">
    <source>
        <dbReference type="EMBL" id="GAI62188.1"/>
    </source>
</evidence>
<sequence>PDWLPWAIVGGVAVVGVGAAAIALTAKRE</sequence>
<accession>X1Q1T9</accession>